<evidence type="ECO:0000256" key="2">
    <source>
        <dbReference type="ARBA" id="ARBA00022527"/>
    </source>
</evidence>
<dbReference type="PROSITE" id="PS00107">
    <property type="entry name" value="PROTEIN_KINASE_ATP"/>
    <property type="match status" value="1"/>
</dbReference>
<dbReference type="GO" id="GO:0019888">
    <property type="term" value="F:protein phosphatase regulator activity"/>
    <property type="evidence" value="ECO:0007669"/>
    <property type="project" value="InterPro"/>
</dbReference>
<comment type="catalytic activity">
    <reaction evidence="7">
        <text>L-threonyl-[protein] + ATP = O-phospho-L-threonyl-[protein] + ADP + H(+)</text>
        <dbReference type="Rhea" id="RHEA:46608"/>
        <dbReference type="Rhea" id="RHEA-COMP:11060"/>
        <dbReference type="Rhea" id="RHEA-COMP:11605"/>
        <dbReference type="ChEBI" id="CHEBI:15378"/>
        <dbReference type="ChEBI" id="CHEBI:30013"/>
        <dbReference type="ChEBI" id="CHEBI:30616"/>
        <dbReference type="ChEBI" id="CHEBI:61977"/>
        <dbReference type="ChEBI" id="CHEBI:456216"/>
        <dbReference type="EC" id="2.7.11.1"/>
    </reaction>
</comment>
<dbReference type="SUPFAM" id="SSF48371">
    <property type="entry name" value="ARM repeat"/>
    <property type="match status" value="1"/>
</dbReference>
<dbReference type="Pfam" id="PF00069">
    <property type="entry name" value="Pkinase"/>
    <property type="match status" value="2"/>
</dbReference>
<keyword evidence="2" id="KW-0723">Serine/threonine-protein kinase</keyword>
<evidence type="ECO:0000313" key="12">
    <source>
        <dbReference type="EMBL" id="KAF4676199.1"/>
    </source>
</evidence>
<keyword evidence="5" id="KW-0418">Kinase</keyword>
<name>A0A7J6MX52_PERCH</name>
<protein>
    <recommendedName>
        <fullName evidence="1">non-specific serine/threonine protein kinase</fullName>
        <ecNumber evidence="1">2.7.11.1</ecNumber>
    </recommendedName>
</protein>
<keyword evidence="13" id="KW-1185">Reference proteome</keyword>
<dbReference type="PANTHER" id="PTHR24356">
    <property type="entry name" value="SERINE/THREONINE-PROTEIN KINASE"/>
    <property type="match status" value="1"/>
</dbReference>
<reference evidence="12 13" key="1">
    <citation type="submission" date="2020-04" db="EMBL/GenBank/DDBJ databases">
        <title>Perkinsus chesapeaki whole genome sequence.</title>
        <authorList>
            <person name="Bogema D.R."/>
        </authorList>
    </citation>
    <scope>NUCLEOTIDE SEQUENCE [LARGE SCALE GENOMIC DNA]</scope>
    <source>
        <strain evidence="12">ATCC PRA-425</strain>
    </source>
</reference>
<dbReference type="OrthoDB" id="103349at2759"/>
<dbReference type="InterPro" id="IPR011989">
    <property type="entry name" value="ARM-like"/>
</dbReference>
<organism evidence="12 13">
    <name type="scientific">Perkinsus chesapeaki</name>
    <name type="common">Clam parasite</name>
    <name type="synonym">Perkinsus andrewsi</name>
    <dbReference type="NCBI Taxonomy" id="330153"/>
    <lineage>
        <taxon>Eukaryota</taxon>
        <taxon>Sar</taxon>
        <taxon>Alveolata</taxon>
        <taxon>Perkinsozoa</taxon>
        <taxon>Perkinsea</taxon>
        <taxon>Perkinsida</taxon>
        <taxon>Perkinsidae</taxon>
        <taxon>Perkinsus</taxon>
    </lineage>
</organism>
<dbReference type="Pfam" id="PF01603">
    <property type="entry name" value="B56"/>
    <property type="match status" value="1"/>
</dbReference>
<keyword evidence="6 9" id="KW-0067">ATP-binding</keyword>
<evidence type="ECO:0000256" key="5">
    <source>
        <dbReference type="ARBA" id="ARBA00022777"/>
    </source>
</evidence>
<evidence type="ECO:0000256" key="1">
    <source>
        <dbReference type="ARBA" id="ARBA00012513"/>
    </source>
</evidence>
<comment type="caution">
    <text evidence="12">The sequence shown here is derived from an EMBL/GenBank/DDBJ whole genome shotgun (WGS) entry which is preliminary data.</text>
</comment>
<dbReference type="Gene3D" id="1.25.10.10">
    <property type="entry name" value="Leucine-rich Repeat Variant"/>
    <property type="match status" value="1"/>
</dbReference>
<dbReference type="Gene3D" id="1.10.510.10">
    <property type="entry name" value="Transferase(Phosphotransferase) domain 1"/>
    <property type="match status" value="1"/>
</dbReference>
<dbReference type="Proteomes" id="UP000591131">
    <property type="component" value="Unassembled WGS sequence"/>
</dbReference>
<sequence>MSSTSPTESTCRAASLVEAGMSSPAAAKDLYAFVMSGEIRDEPFDGDFYKSLRNLIQLLLSSPEPSRYLELVPTQNCRAAVVATIDLPEFDYNTFAPYLDSEILIALVRRCSGAESTEFRESLLVGTIDSETKKANPVPAHGGDSWFVESLLHRFYEKCPSLRPELRLRVGEELIAFVQCPQKNADIKPLVSLLARIIAGFKTPLNSAHLGLLYNVILPLHMPNGFASWDRQTPLLKGYHRELTQCVVLYLDQRPDLFPQIMDGVITALPPPARGNSAKELLILAEIARLLQGVSVENFRKVDKKLRSVVENRVKSPNSQLAEAVLSLWKDNHFSQDLAITDDWVYMMVPLLFNGGHMHWNPTVNKMIANVLGELEKANSTAFEKAAESTVSEARAAKRKSEEEAQTRRRIEAKLHPKRVPVPPAVPKPPSLAEMSSIGRIRGTGVQPPVTVTGVAPWGPEEPKARAPPKNDDVLEDNSGNILALFRLMHAVPPDPLTVIHHFRENCAPHKGPEKEKVWEEALTAPSPTILTNLKFYQMVRAKEIGKGAFSTVMLYLVTQKGKPRSEWPEYAVKIIHPDILAKYSQNISREIAILRLMPHPGITRLVSAFMYHKECYLVLEYAANGDMFDYLQDHPSGLPESEAKRALGEVLAALDSVHQQGFVYVDLKPENIVITSTRHIKLTDFGGARPYTVRAEEEVEKSRHAVQELRSGDWKYEGSNADPGANNDNHFDEGDLDPTKMEGTTVYMAPELLRGQYPSVASDMWAYGVVMYQLLTGRPPQWADATAEKDMEEKIVHFGGADAANDERLSGLSPEAQDLIKKLLNPNPELRPSVEEVMQHPWFEGMDVGELYLEPVPEDYFRPAEKATQNVDTRWSKRQLSKIWSAQPNLQDYKFDKLPATNASGIATTPIVECDERGSPFLHAKTSGLPPAHPM</sequence>
<feature type="region of interest" description="Disordered" evidence="10">
    <location>
        <begin position="715"/>
        <end position="739"/>
    </location>
</feature>
<dbReference type="GO" id="GO:0004674">
    <property type="term" value="F:protein serine/threonine kinase activity"/>
    <property type="evidence" value="ECO:0007669"/>
    <property type="project" value="UniProtKB-KW"/>
</dbReference>
<dbReference type="SMART" id="SM00220">
    <property type="entry name" value="S_TKc"/>
    <property type="match status" value="1"/>
</dbReference>
<dbReference type="GO" id="GO:0035556">
    <property type="term" value="P:intracellular signal transduction"/>
    <property type="evidence" value="ECO:0007669"/>
    <property type="project" value="TreeGrafter"/>
</dbReference>
<dbReference type="AlphaFoldDB" id="A0A7J6MX52"/>
<dbReference type="InterPro" id="IPR016024">
    <property type="entry name" value="ARM-type_fold"/>
</dbReference>
<gene>
    <name evidence="12" type="ORF">FOL47_006590</name>
</gene>
<dbReference type="InterPro" id="IPR017441">
    <property type="entry name" value="Protein_kinase_ATP_BS"/>
</dbReference>
<evidence type="ECO:0000259" key="11">
    <source>
        <dbReference type="PROSITE" id="PS50011"/>
    </source>
</evidence>
<evidence type="ECO:0000256" key="4">
    <source>
        <dbReference type="ARBA" id="ARBA00022741"/>
    </source>
</evidence>
<dbReference type="EC" id="2.7.11.1" evidence="1"/>
<dbReference type="InterPro" id="IPR008271">
    <property type="entry name" value="Ser/Thr_kinase_AS"/>
</dbReference>
<proteinExistence type="predicted"/>
<feature type="compositionally biased region" description="Basic and acidic residues" evidence="10">
    <location>
        <begin position="461"/>
        <end position="473"/>
    </location>
</feature>
<feature type="compositionally biased region" description="Basic and acidic residues" evidence="10">
    <location>
        <begin position="395"/>
        <end position="409"/>
    </location>
</feature>
<evidence type="ECO:0000256" key="9">
    <source>
        <dbReference type="PROSITE-ProRule" id="PRU10141"/>
    </source>
</evidence>
<feature type="compositionally biased region" description="Basic and acidic residues" evidence="10">
    <location>
        <begin position="730"/>
        <end position="739"/>
    </location>
</feature>
<feature type="region of interest" description="Disordered" evidence="10">
    <location>
        <begin position="454"/>
        <end position="474"/>
    </location>
</feature>
<dbReference type="InterPro" id="IPR000719">
    <property type="entry name" value="Prot_kinase_dom"/>
</dbReference>
<evidence type="ECO:0000256" key="6">
    <source>
        <dbReference type="ARBA" id="ARBA00022840"/>
    </source>
</evidence>
<evidence type="ECO:0000256" key="8">
    <source>
        <dbReference type="ARBA" id="ARBA00048679"/>
    </source>
</evidence>
<dbReference type="InterPro" id="IPR002554">
    <property type="entry name" value="PP2A_B56"/>
</dbReference>
<feature type="region of interest" description="Disordered" evidence="10">
    <location>
        <begin position="389"/>
        <end position="409"/>
    </location>
</feature>
<dbReference type="InterPro" id="IPR050236">
    <property type="entry name" value="Ser_Thr_kinase_AGC"/>
</dbReference>
<dbReference type="InterPro" id="IPR011009">
    <property type="entry name" value="Kinase-like_dom_sf"/>
</dbReference>
<dbReference type="EMBL" id="JAAPAO010000037">
    <property type="protein sequence ID" value="KAF4676199.1"/>
    <property type="molecule type" value="Genomic_DNA"/>
</dbReference>
<dbReference type="PROSITE" id="PS00108">
    <property type="entry name" value="PROTEIN_KINASE_ST"/>
    <property type="match status" value="1"/>
</dbReference>
<comment type="catalytic activity">
    <reaction evidence="8">
        <text>L-seryl-[protein] + ATP = O-phospho-L-seryl-[protein] + ADP + H(+)</text>
        <dbReference type="Rhea" id="RHEA:17989"/>
        <dbReference type="Rhea" id="RHEA-COMP:9863"/>
        <dbReference type="Rhea" id="RHEA-COMP:11604"/>
        <dbReference type="ChEBI" id="CHEBI:15378"/>
        <dbReference type="ChEBI" id="CHEBI:29999"/>
        <dbReference type="ChEBI" id="CHEBI:30616"/>
        <dbReference type="ChEBI" id="CHEBI:83421"/>
        <dbReference type="ChEBI" id="CHEBI:456216"/>
        <dbReference type="EC" id="2.7.11.1"/>
    </reaction>
</comment>
<keyword evidence="4 9" id="KW-0547">Nucleotide-binding</keyword>
<accession>A0A7J6MX52</accession>
<dbReference type="GO" id="GO:0005524">
    <property type="term" value="F:ATP binding"/>
    <property type="evidence" value="ECO:0007669"/>
    <property type="project" value="UniProtKB-UniRule"/>
</dbReference>
<dbReference type="PANTHER" id="PTHR24356:SF163">
    <property type="entry name" value="3-PHOSPHOINOSITIDE-DEPENDENT PROTEIN KINASE 1-RELATED"/>
    <property type="match status" value="1"/>
</dbReference>
<feature type="binding site" evidence="9">
    <location>
        <position position="574"/>
    </location>
    <ligand>
        <name>ATP</name>
        <dbReference type="ChEBI" id="CHEBI:30616"/>
    </ligand>
</feature>
<evidence type="ECO:0000313" key="13">
    <source>
        <dbReference type="Proteomes" id="UP000591131"/>
    </source>
</evidence>
<evidence type="ECO:0000256" key="10">
    <source>
        <dbReference type="SAM" id="MobiDB-lite"/>
    </source>
</evidence>
<evidence type="ECO:0000256" key="7">
    <source>
        <dbReference type="ARBA" id="ARBA00047899"/>
    </source>
</evidence>
<keyword evidence="3" id="KW-0808">Transferase</keyword>
<dbReference type="SUPFAM" id="SSF56112">
    <property type="entry name" value="Protein kinase-like (PK-like)"/>
    <property type="match status" value="1"/>
</dbReference>
<feature type="domain" description="Protein kinase" evidence="11">
    <location>
        <begin position="539"/>
        <end position="844"/>
    </location>
</feature>
<dbReference type="PROSITE" id="PS50011">
    <property type="entry name" value="PROTEIN_KINASE_DOM"/>
    <property type="match status" value="1"/>
</dbReference>
<dbReference type="GO" id="GO:0000159">
    <property type="term" value="C:protein phosphatase type 2A complex"/>
    <property type="evidence" value="ECO:0007669"/>
    <property type="project" value="InterPro"/>
</dbReference>
<evidence type="ECO:0000256" key="3">
    <source>
        <dbReference type="ARBA" id="ARBA00022679"/>
    </source>
</evidence>